<dbReference type="PROSITE" id="PS51257">
    <property type="entry name" value="PROKAR_LIPOPROTEIN"/>
    <property type="match status" value="1"/>
</dbReference>
<keyword evidence="11 13" id="KW-0961">Cell wall biogenesis/degradation</keyword>
<dbReference type="RefSeq" id="WP_232817067.1">
    <property type="nucleotide sequence ID" value="NZ_BHXC01000006.1"/>
</dbReference>
<dbReference type="Proteomes" id="UP000288351">
    <property type="component" value="Unassembled WGS sequence"/>
</dbReference>
<dbReference type="Pfam" id="PF17964">
    <property type="entry name" value="Big_10"/>
    <property type="match status" value="1"/>
</dbReference>
<feature type="active site" description="Proton donor/acceptor" evidence="13">
    <location>
        <position position="326"/>
    </location>
</feature>
<evidence type="ECO:0000256" key="8">
    <source>
        <dbReference type="ARBA" id="ARBA00023139"/>
    </source>
</evidence>
<dbReference type="InterPro" id="IPR005490">
    <property type="entry name" value="LD_TPept_cat_dom"/>
</dbReference>
<feature type="region of interest" description="Disordered" evidence="14">
    <location>
        <begin position="28"/>
        <end position="68"/>
    </location>
</feature>
<evidence type="ECO:0000256" key="14">
    <source>
        <dbReference type="SAM" id="MobiDB-lite"/>
    </source>
</evidence>
<evidence type="ECO:0000313" key="18">
    <source>
        <dbReference type="Proteomes" id="UP000288351"/>
    </source>
</evidence>
<evidence type="ECO:0000256" key="3">
    <source>
        <dbReference type="ARBA" id="ARBA00022679"/>
    </source>
</evidence>
<evidence type="ECO:0000256" key="9">
    <source>
        <dbReference type="ARBA" id="ARBA00023288"/>
    </source>
</evidence>
<name>A0A059W0K2_STRNR</name>
<dbReference type="Pfam" id="PF03734">
    <property type="entry name" value="YkuD"/>
    <property type="match status" value="1"/>
</dbReference>
<keyword evidence="7" id="KW-0472">Membrane</keyword>
<protein>
    <recommendedName>
        <fullName evidence="16">L,D-TPase catalytic domain-containing protein</fullName>
    </recommendedName>
</protein>
<dbReference type="GO" id="GO:0016746">
    <property type="term" value="F:acyltransferase activity"/>
    <property type="evidence" value="ECO:0007669"/>
    <property type="project" value="UniProtKB-KW"/>
</dbReference>
<feature type="compositionally biased region" description="Polar residues" evidence="14">
    <location>
        <begin position="28"/>
        <end position="37"/>
    </location>
</feature>
<keyword evidence="9" id="KW-0449">Lipoprotein</keyword>
<organism evidence="17 18">
    <name type="scientific">Streptomyces noursei</name>
    <name type="common">Streptomyces albulus</name>
    <dbReference type="NCBI Taxonomy" id="1971"/>
    <lineage>
        <taxon>Bacteria</taxon>
        <taxon>Bacillati</taxon>
        <taxon>Actinomycetota</taxon>
        <taxon>Actinomycetes</taxon>
        <taxon>Kitasatosporales</taxon>
        <taxon>Streptomycetaceae</taxon>
        <taxon>Streptomyces</taxon>
    </lineage>
</organism>
<evidence type="ECO:0000256" key="1">
    <source>
        <dbReference type="ARBA" id="ARBA00004752"/>
    </source>
</evidence>
<feature type="chain" id="PRO_5043949221" description="L,D-TPase catalytic domain-containing protein" evidence="15">
    <location>
        <begin position="29"/>
        <end position="425"/>
    </location>
</feature>
<dbReference type="InterPro" id="IPR050979">
    <property type="entry name" value="LD-transpeptidase"/>
</dbReference>
<keyword evidence="3" id="KW-0808">Transferase</keyword>
<evidence type="ECO:0000313" key="17">
    <source>
        <dbReference type="EMBL" id="GCB90780.1"/>
    </source>
</evidence>
<dbReference type="FunFam" id="2.40.440.10:FF:000005">
    <property type="entry name" value="L,D-transpeptidase 2"/>
    <property type="match status" value="1"/>
</dbReference>
<dbReference type="eggNOG" id="COG1376">
    <property type="taxonomic scope" value="Bacteria"/>
</dbReference>
<dbReference type="Gene3D" id="2.60.40.3780">
    <property type="match status" value="1"/>
</dbReference>
<keyword evidence="4 15" id="KW-0732">Signal</keyword>
<accession>A0A059W0K2</accession>
<dbReference type="SUPFAM" id="SSF141523">
    <property type="entry name" value="L,D-transpeptidase catalytic domain-like"/>
    <property type="match status" value="1"/>
</dbReference>
<feature type="compositionally biased region" description="Basic and acidic residues" evidence="14">
    <location>
        <begin position="53"/>
        <end position="68"/>
    </location>
</feature>
<comment type="pathway">
    <text evidence="1 13">Cell wall biogenesis; peptidoglycan biosynthesis.</text>
</comment>
<evidence type="ECO:0000256" key="5">
    <source>
        <dbReference type="ARBA" id="ARBA00022960"/>
    </source>
</evidence>
<evidence type="ECO:0000256" key="6">
    <source>
        <dbReference type="ARBA" id="ARBA00022984"/>
    </source>
</evidence>
<dbReference type="GO" id="GO:0071972">
    <property type="term" value="F:peptidoglycan L,D-transpeptidase activity"/>
    <property type="evidence" value="ECO:0007669"/>
    <property type="project" value="TreeGrafter"/>
</dbReference>
<evidence type="ECO:0000256" key="12">
    <source>
        <dbReference type="ARBA" id="ARBA00060592"/>
    </source>
</evidence>
<dbReference type="PANTHER" id="PTHR30582:SF2">
    <property type="entry name" value="L,D-TRANSPEPTIDASE YCIB-RELATED"/>
    <property type="match status" value="1"/>
</dbReference>
<evidence type="ECO:0000256" key="13">
    <source>
        <dbReference type="PROSITE-ProRule" id="PRU01373"/>
    </source>
</evidence>
<proteinExistence type="predicted"/>
<dbReference type="PANTHER" id="PTHR30582">
    <property type="entry name" value="L,D-TRANSPEPTIDASE"/>
    <property type="match status" value="1"/>
</dbReference>
<evidence type="ECO:0000259" key="16">
    <source>
        <dbReference type="PROSITE" id="PS52029"/>
    </source>
</evidence>
<dbReference type="InterPro" id="IPR041280">
    <property type="entry name" value="Big_10"/>
</dbReference>
<dbReference type="EMBL" id="BHXC01000006">
    <property type="protein sequence ID" value="GCB90780.1"/>
    <property type="molecule type" value="Genomic_DNA"/>
</dbReference>
<feature type="region of interest" description="Disordered" evidence="14">
    <location>
        <begin position="398"/>
        <end position="425"/>
    </location>
</feature>
<evidence type="ECO:0000256" key="4">
    <source>
        <dbReference type="ARBA" id="ARBA00022729"/>
    </source>
</evidence>
<dbReference type="Gene3D" id="2.40.440.10">
    <property type="entry name" value="L,D-transpeptidase catalytic domain-like"/>
    <property type="match status" value="1"/>
</dbReference>
<feature type="signal peptide" evidence="15">
    <location>
        <begin position="1"/>
        <end position="28"/>
    </location>
</feature>
<keyword evidence="6 13" id="KW-0573">Peptidoglycan synthesis</keyword>
<dbReference type="GO" id="GO:0071555">
    <property type="term" value="P:cell wall organization"/>
    <property type="evidence" value="ECO:0007669"/>
    <property type="project" value="UniProtKB-UniRule"/>
</dbReference>
<feature type="active site" description="Nucleophile" evidence="13">
    <location>
        <position position="344"/>
    </location>
</feature>
<evidence type="ECO:0000256" key="2">
    <source>
        <dbReference type="ARBA" id="ARBA00022475"/>
    </source>
</evidence>
<reference evidence="17 18" key="1">
    <citation type="journal article" date="2019" name="Microbiol. Resour. Announc.">
        <title>Draft Genome Sequence of the Most Traditional epsilon-Poly-l-Lysine Producer, Streptomyces albulus NBRC14147.</title>
        <authorList>
            <person name="Yamanaka K."/>
            <person name="Hamano Y."/>
        </authorList>
    </citation>
    <scope>NUCLEOTIDE SEQUENCE [LARGE SCALE GENOMIC DNA]</scope>
    <source>
        <strain evidence="17 18">NBRC 14147</strain>
    </source>
</reference>
<evidence type="ECO:0000256" key="7">
    <source>
        <dbReference type="ARBA" id="ARBA00023136"/>
    </source>
</evidence>
<feature type="domain" description="L,D-TPase catalytic" evidence="16">
    <location>
        <begin position="243"/>
        <end position="368"/>
    </location>
</feature>
<evidence type="ECO:0000256" key="10">
    <source>
        <dbReference type="ARBA" id="ARBA00023315"/>
    </source>
</evidence>
<evidence type="ECO:0000256" key="15">
    <source>
        <dbReference type="SAM" id="SignalP"/>
    </source>
</evidence>
<keyword evidence="10" id="KW-0012">Acyltransferase</keyword>
<dbReference type="Gene3D" id="2.60.40.3710">
    <property type="match status" value="1"/>
</dbReference>
<dbReference type="PROSITE" id="PS52029">
    <property type="entry name" value="LD_TPASE"/>
    <property type="match status" value="1"/>
</dbReference>
<dbReference type="GO" id="GO:0005576">
    <property type="term" value="C:extracellular region"/>
    <property type="evidence" value="ECO:0007669"/>
    <property type="project" value="TreeGrafter"/>
</dbReference>
<sequence length="425" mass="45190">MSYRPRTRTVLSCGLLLVPLAVSTTACGGSSSESLSANPYDASDQISANIPADGRHKADPDKPLEVSLKGDDSRITDVTATDSTGRYIRGELSADGRHWRTTAPLAAGTRYTVQVSTEEEDGTPGRKTLVVNTKDADDRLTVKFGPESGEYGVGQPVTAELSKPVTDPKARAVVESALKVDSTPRVEGSWHWVDGKKLHFRPKDYWPAHAAVAVHSNLDGLKIAGGLYGGPAKPIRLTTGDRIEAVTDAAAHQMTVLRNGKAINTIPVTTGKPGFSTRNGVKVVLGKESFVRMRSATVGIAAGSSDAYDLPVYWATRVTWSGEYVHAAPWSVGSQGAANVSHGCTGMSTGNAQWFFNTVRVGDVVKVVNSGGATMTPFDNGFGDWNMPWKDWRAGSALKNQAATTTGAAERQQNPAADARLRPQV</sequence>
<feature type="compositionally biased region" description="Polar residues" evidence="14">
    <location>
        <begin position="398"/>
        <end position="415"/>
    </location>
</feature>
<keyword evidence="5 13" id="KW-0133">Cell shape</keyword>
<comment type="pathway">
    <text evidence="12">Glycan biosynthesis.</text>
</comment>
<dbReference type="STRING" id="68570.DC74_2643"/>
<dbReference type="UniPathway" id="UPA00219"/>
<gene>
    <name evidence="17" type="ORF">SALB_03488</name>
</gene>
<keyword evidence="2" id="KW-1003">Cell membrane</keyword>
<comment type="caution">
    <text evidence="17">The sequence shown here is derived from an EMBL/GenBank/DDBJ whole genome shotgun (WGS) entry which is preliminary data.</text>
</comment>
<keyword evidence="8" id="KW-0564">Palmitate</keyword>
<dbReference type="AlphaFoldDB" id="A0A059W0K2"/>
<dbReference type="GO" id="GO:0008360">
    <property type="term" value="P:regulation of cell shape"/>
    <property type="evidence" value="ECO:0007669"/>
    <property type="project" value="UniProtKB-UniRule"/>
</dbReference>
<dbReference type="InterPro" id="IPR038063">
    <property type="entry name" value="Transpep_catalytic_dom"/>
</dbReference>
<dbReference type="GO" id="GO:0018104">
    <property type="term" value="P:peptidoglycan-protein cross-linking"/>
    <property type="evidence" value="ECO:0007669"/>
    <property type="project" value="TreeGrafter"/>
</dbReference>
<dbReference type="CDD" id="cd16913">
    <property type="entry name" value="YkuD_like"/>
    <property type="match status" value="1"/>
</dbReference>
<evidence type="ECO:0000256" key="11">
    <source>
        <dbReference type="ARBA" id="ARBA00023316"/>
    </source>
</evidence>